<keyword evidence="6 10" id="KW-1133">Transmembrane helix</keyword>
<feature type="compositionally biased region" description="Basic and acidic residues" evidence="9">
    <location>
        <begin position="482"/>
        <end position="499"/>
    </location>
</feature>
<protein>
    <submittedName>
        <fullName evidence="13">Zinc transporter 2</fullName>
    </submittedName>
</protein>
<gene>
    <name evidence="13" type="ORF">BV898_11357</name>
</gene>
<evidence type="ECO:0000256" key="7">
    <source>
        <dbReference type="ARBA" id="ARBA00023065"/>
    </source>
</evidence>
<comment type="caution">
    <text evidence="13">The sequence shown here is derived from an EMBL/GenBank/DDBJ whole genome shotgun (WGS) entry which is preliminary data.</text>
</comment>
<keyword evidence="5" id="KW-0862">Zinc</keyword>
<evidence type="ECO:0000259" key="11">
    <source>
        <dbReference type="Pfam" id="PF01545"/>
    </source>
</evidence>
<feature type="transmembrane region" description="Helical" evidence="10">
    <location>
        <begin position="396"/>
        <end position="417"/>
    </location>
</feature>
<feature type="region of interest" description="Disordered" evidence="9">
    <location>
        <begin position="422"/>
        <end position="457"/>
    </location>
</feature>
<keyword evidence="3" id="KW-0813">Transport</keyword>
<dbReference type="Pfam" id="PF01545">
    <property type="entry name" value="Cation_efflux"/>
    <property type="match status" value="1"/>
</dbReference>
<dbReference type="InterPro" id="IPR002524">
    <property type="entry name" value="Cation_efflux"/>
</dbReference>
<feature type="domain" description="Cation efflux protein cytoplasmic" evidence="12">
    <location>
        <begin position="614"/>
        <end position="689"/>
    </location>
</feature>
<evidence type="ECO:0000313" key="14">
    <source>
        <dbReference type="Proteomes" id="UP000192578"/>
    </source>
</evidence>
<keyword evidence="4 10" id="KW-0812">Transmembrane</keyword>
<dbReference type="PANTHER" id="PTHR11562:SF17">
    <property type="entry name" value="RE54080P-RELATED"/>
    <property type="match status" value="1"/>
</dbReference>
<evidence type="ECO:0000259" key="12">
    <source>
        <dbReference type="Pfam" id="PF16916"/>
    </source>
</evidence>
<evidence type="ECO:0000256" key="5">
    <source>
        <dbReference type="ARBA" id="ARBA00022906"/>
    </source>
</evidence>
<dbReference type="GO" id="GO:0010043">
    <property type="term" value="P:response to zinc ion"/>
    <property type="evidence" value="ECO:0007669"/>
    <property type="project" value="TreeGrafter"/>
</dbReference>
<keyword evidence="7" id="KW-0406">Ion transport</keyword>
<accession>A0A1W0WGR2</accession>
<evidence type="ECO:0000256" key="3">
    <source>
        <dbReference type="ARBA" id="ARBA00022448"/>
    </source>
</evidence>
<dbReference type="Gene3D" id="1.20.1510.10">
    <property type="entry name" value="Cation efflux protein transmembrane domain"/>
    <property type="match status" value="2"/>
</dbReference>
<dbReference type="InterPro" id="IPR050681">
    <property type="entry name" value="CDF/SLC30A"/>
</dbReference>
<feature type="transmembrane region" description="Helical" evidence="10">
    <location>
        <begin position="358"/>
        <end position="384"/>
    </location>
</feature>
<evidence type="ECO:0000313" key="13">
    <source>
        <dbReference type="EMBL" id="OQV14377.1"/>
    </source>
</evidence>
<name>A0A1W0WGR2_HYPEX</name>
<keyword evidence="8 10" id="KW-0472">Membrane</keyword>
<feature type="transmembrane region" description="Helical" evidence="10">
    <location>
        <begin position="552"/>
        <end position="575"/>
    </location>
</feature>
<dbReference type="InterPro" id="IPR027470">
    <property type="entry name" value="Cation_efflux_CTD"/>
</dbReference>
<feature type="compositionally biased region" description="Basic and acidic residues" evidence="9">
    <location>
        <begin position="430"/>
        <end position="444"/>
    </location>
</feature>
<dbReference type="SUPFAM" id="SSF161111">
    <property type="entry name" value="Cation efflux protein transmembrane domain-like"/>
    <property type="match status" value="1"/>
</dbReference>
<evidence type="ECO:0000256" key="10">
    <source>
        <dbReference type="SAM" id="Phobius"/>
    </source>
</evidence>
<dbReference type="Pfam" id="PF16916">
    <property type="entry name" value="ZT_dimer"/>
    <property type="match status" value="1"/>
</dbReference>
<feature type="region of interest" description="Disordered" evidence="9">
    <location>
        <begin position="233"/>
        <end position="285"/>
    </location>
</feature>
<feature type="transmembrane region" description="Helical" evidence="10">
    <location>
        <begin position="295"/>
        <end position="316"/>
    </location>
</feature>
<dbReference type="Proteomes" id="UP000192578">
    <property type="component" value="Unassembled WGS sequence"/>
</dbReference>
<comment type="similarity">
    <text evidence="2">Belongs to the cation diffusion facilitator (CDF) transporter (TC 2.A.4) family. SLC30A subfamily.</text>
</comment>
<feature type="transmembrane region" description="Helical" evidence="10">
    <location>
        <begin position="328"/>
        <end position="346"/>
    </location>
</feature>
<evidence type="ECO:0000256" key="6">
    <source>
        <dbReference type="ARBA" id="ARBA00022989"/>
    </source>
</evidence>
<dbReference type="PANTHER" id="PTHR11562">
    <property type="entry name" value="CATION EFFLUX PROTEIN/ ZINC TRANSPORTER"/>
    <property type="match status" value="1"/>
</dbReference>
<reference evidence="14" key="1">
    <citation type="submission" date="2017-01" db="EMBL/GenBank/DDBJ databases">
        <title>Comparative genomics of anhydrobiosis in the tardigrade Hypsibius dujardini.</title>
        <authorList>
            <person name="Yoshida Y."/>
            <person name="Koutsovoulos G."/>
            <person name="Laetsch D."/>
            <person name="Stevens L."/>
            <person name="Kumar S."/>
            <person name="Horikawa D."/>
            <person name="Ishino K."/>
            <person name="Komine S."/>
            <person name="Tomita M."/>
            <person name="Blaxter M."/>
            <person name="Arakawa K."/>
        </authorList>
    </citation>
    <scope>NUCLEOTIDE SEQUENCE [LARGE SCALE GENOMIC DNA]</scope>
    <source>
        <strain evidence="14">Z151</strain>
    </source>
</reference>
<evidence type="ECO:0000256" key="2">
    <source>
        <dbReference type="ARBA" id="ARBA00008873"/>
    </source>
</evidence>
<evidence type="ECO:0000256" key="8">
    <source>
        <dbReference type="ARBA" id="ARBA00023136"/>
    </source>
</evidence>
<evidence type="ECO:0000256" key="1">
    <source>
        <dbReference type="ARBA" id="ARBA00004141"/>
    </source>
</evidence>
<keyword evidence="14" id="KW-1185">Reference proteome</keyword>
<keyword evidence="5" id="KW-0864">Zinc transport</keyword>
<comment type="subcellular location">
    <subcellularLocation>
        <location evidence="1">Membrane</location>
        <topology evidence="1">Multi-pass membrane protein</topology>
    </subcellularLocation>
</comment>
<dbReference type="InterPro" id="IPR058533">
    <property type="entry name" value="Cation_efflux_TM"/>
</dbReference>
<evidence type="ECO:0000256" key="4">
    <source>
        <dbReference type="ARBA" id="ARBA00022692"/>
    </source>
</evidence>
<evidence type="ECO:0000256" key="9">
    <source>
        <dbReference type="SAM" id="MobiDB-lite"/>
    </source>
</evidence>
<sequence>MQYSPLTFYRKYFGHNKKHPPQTKARRATVCAHQDVDFYEGLDAPLRILLALLVLGYKTPELVPSPCEFVSEEYDFDRRGNVYRLKAAQSRLKCRHYYAFSLPRVLYAPDLKGRLCPTPLIHIKLERIVQFRSLVRSKRIGKVNNATQRADGEGRPKFLKTSLADFPFCFYNSFVRRIPSPFFHPVMDTGNEIISQSLPNYQHIDATDTTTLLTPRGSRRSIRRITKPFYSEANGSRRSLDDGDNVSITSRDSRDSLVRGQTHHSAVVESTNSSHDHCHAPPALSESSKKARRKLILASVLCLVFLIGEAVGGYIAGSLAILTDAAHLLTDFASFMISLFSLWLATRPATKRMSFGWYRAEVIGALTSVIMIWVITGILVYEAILRVRSGDYKIDATAMMITAGVGVAFNIIMGMTLHDAGGHHHHGHDHGHDHGHSHGHDHGHSHGHSHGPPAMSNERIGVTLDAHHNHSHTESHHHHDHSGHGHHDDHGHDHGDSHGHAHSHSGGGGGHHNHGGEHTEVHGPVEITITKAVGHGHGHGHEEGMNINVRAAFIHVVGDLFQSVGVLIASYVIYYKPDWQIVDPICTFLFSILVLFTTIQIMRETLLVLMEGLPRGMDFDQVHESLKKIPGVIKIHNLRIWALTMDKIALSAHLAINPSANAQEVLRTGLLKLRTEFNIHETTLQIEDYHDLMNHCLACKEPNN</sequence>
<feature type="region of interest" description="Disordered" evidence="9">
    <location>
        <begin position="469"/>
        <end position="520"/>
    </location>
</feature>
<dbReference type="NCBIfam" id="TIGR01297">
    <property type="entry name" value="CDF"/>
    <property type="match status" value="1"/>
</dbReference>
<dbReference type="SUPFAM" id="SSF160240">
    <property type="entry name" value="Cation efflux protein cytoplasmic domain-like"/>
    <property type="match status" value="1"/>
</dbReference>
<dbReference type="GO" id="GO:0005385">
    <property type="term" value="F:zinc ion transmembrane transporter activity"/>
    <property type="evidence" value="ECO:0007669"/>
    <property type="project" value="TreeGrafter"/>
</dbReference>
<feature type="domain" description="Cation efflux protein transmembrane" evidence="11">
    <location>
        <begin position="295"/>
        <end position="610"/>
    </location>
</feature>
<dbReference type="OrthoDB" id="9944568at2759"/>
<dbReference type="AlphaFoldDB" id="A0A1W0WGR2"/>
<dbReference type="InterPro" id="IPR027469">
    <property type="entry name" value="Cation_efflux_TMD_sf"/>
</dbReference>
<dbReference type="EMBL" id="MTYJ01000105">
    <property type="protein sequence ID" value="OQV14377.1"/>
    <property type="molecule type" value="Genomic_DNA"/>
</dbReference>
<feature type="transmembrane region" description="Helical" evidence="10">
    <location>
        <begin position="581"/>
        <end position="602"/>
    </location>
</feature>
<proteinExistence type="inferred from homology"/>
<organism evidence="13 14">
    <name type="scientific">Hypsibius exemplaris</name>
    <name type="common">Freshwater tardigrade</name>
    <dbReference type="NCBI Taxonomy" id="2072580"/>
    <lineage>
        <taxon>Eukaryota</taxon>
        <taxon>Metazoa</taxon>
        <taxon>Ecdysozoa</taxon>
        <taxon>Tardigrada</taxon>
        <taxon>Eutardigrada</taxon>
        <taxon>Parachela</taxon>
        <taxon>Hypsibioidea</taxon>
        <taxon>Hypsibiidae</taxon>
        <taxon>Hypsibius</taxon>
    </lineage>
</organism>
<dbReference type="InterPro" id="IPR036837">
    <property type="entry name" value="Cation_efflux_CTD_sf"/>
</dbReference>
<dbReference type="GO" id="GO:0005886">
    <property type="term" value="C:plasma membrane"/>
    <property type="evidence" value="ECO:0007669"/>
    <property type="project" value="TreeGrafter"/>
</dbReference>